<organism evidence="2 5">
    <name type="scientific">Aphanomyces astaci</name>
    <name type="common">Crayfish plague agent</name>
    <dbReference type="NCBI Taxonomy" id="112090"/>
    <lineage>
        <taxon>Eukaryota</taxon>
        <taxon>Sar</taxon>
        <taxon>Stramenopiles</taxon>
        <taxon>Oomycota</taxon>
        <taxon>Saprolegniomycetes</taxon>
        <taxon>Saprolegniales</taxon>
        <taxon>Verrucalvaceae</taxon>
        <taxon>Aphanomyces</taxon>
    </lineage>
</organism>
<reference evidence="4 5" key="1">
    <citation type="submission" date="2018-08" db="EMBL/GenBank/DDBJ databases">
        <title>Aphanomyces genome sequencing and annotation.</title>
        <authorList>
            <person name="Minardi D."/>
            <person name="Oidtmann B."/>
            <person name="Van Der Giezen M."/>
            <person name="Studholme D.J."/>
        </authorList>
    </citation>
    <scope>NUCLEOTIDE SEQUENCE [LARGE SCALE GENOMIC DNA]</scope>
    <source>
        <strain evidence="3 4">Da</strain>
        <strain evidence="2 5">Sv</strain>
    </source>
</reference>
<dbReference type="AlphaFoldDB" id="A0A418D3C5"/>
<dbReference type="Proteomes" id="UP000285430">
    <property type="component" value="Unassembled WGS sequence"/>
</dbReference>
<dbReference type="Proteomes" id="UP000285712">
    <property type="component" value="Unassembled WGS sequence"/>
</dbReference>
<evidence type="ECO:0000256" key="1">
    <source>
        <dbReference type="SAM" id="MobiDB-lite"/>
    </source>
</evidence>
<dbReference type="EMBL" id="QUTH01006612">
    <property type="protein sequence ID" value="RHZ06690.1"/>
    <property type="molecule type" value="Genomic_DNA"/>
</dbReference>
<accession>A0A418D3C5</accession>
<dbReference type="VEuPathDB" id="FungiDB:H257_18556"/>
<feature type="compositionally biased region" description="Basic and acidic residues" evidence="1">
    <location>
        <begin position="1"/>
        <end position="10"/>
    </location>
</feature>
<dbReference type="VEuPathDB" id="FungiDB:H257_18555"/>
<evidence type="ECO:0000313" key="4">
    <source>
        <dbReference type="Proteomes" id="UP000285430"/>
    </source>
</evidence>
<proteinExistence type="predicted"/>
<sequence length="354" mass="39897">MSRGETRTDDVEGLPVGKVTRSEESKVVLIQDGTDGDERRSMKLQACEDSTVASGVERSEDPVECPAVGGEVVREDSASPYSLQRRTIITVDFPGIVEGLHVDMEERMLPLTKADVAYQVRKIRDRRANPTLQEIAEVVIHAIKRKVTDADLQRLESPADLDDPKRWLQWFANALVTCEESHPANRNFNDERTVLVASTRWARFQRMYLRADEIPSVGPLVESVAGRTVKVDVLRQAVVGKVGLRPKPMKRVRFYGQAEYVFDALEVTASVPLTDLESTRRPGEDWRLNWHCFSPRRELTRLAFQHLVHFAQKASLCAFSMLCNRHTLVCLVTAVRIPPAPDPTSGHMNPFLDT</sequence>
<evidence type="ECO:0000313" key="2">
    <source>
        <dbReference type="EMBL" id="RHY88963.1"/>
    </source>
</evidence>
<protein>
    <submittedName>
        <fullName evidence="2">Uncharacterized protein</fullName>
    </submittedName>
</protein>
<evidence type="ECO:0000313" key="5">
    <source>
        <dbReference type="Proteomes" id="UP000285712"/>
    </source>
</evidence>
<dbReference type="EMBL" id="QUTG01004178">
    <property type="protein sequence ID" value="RHY88963.1"/>
    <property type="molecule type" value="Genomic_DNA"/>
</dbReference>
<evidence type="ECO:0000313" key="3">
    <source>
        <dbReference type="EMBL" id="RHZ06690.1"/>
    </source>
</evidence>
<feature type="region of interest" description="Disordered" evidence="1">
    <location>
        <begin position="1"/>
        <end position="39"/>
    </location>
</feature>
<name>A0A418D3C5_APHAT</name>
<comment type="caution">
    <text evidence="2">The sequence shown here is derived from an EMBL/GenBank/DDBJ whole genome shotgun (WGS) entry which is preliminary data.</text>
</comment>
<gene>
    <name evidence="2" type="ORF">DYB35_008198</name>
    <name evidence="3" type="ORF">DYB37_008885</name>
</gene>